<geneLocation type="plasmid" evidence="2 3">
    <name>unnamed3</name>
</geneLocation>
<evidence type="ECO:0000313" key="3">
    <source>
        <dbReference type="Proteomes" id="UP001211005"/>
    </source>
</evidence>
<evidence type="ECO:0000256" key="1">
    <source>
        <dbReference type="SAM" id="SignalP"/>
    </source>
</evidence>
<keyword evidence="2" id="KW-0614">Plasmid</keyword>
<sequence length="232" mass="26416">MRTQTFLLLLLAWLTNHLALAQPAAVAAVYEAYWKDLVFELDSIEHQHVKYVVVRPIDRQVQRLNLDTDYLRDYLAGQLETNRVYREHVQPTGRPPLSWLSYPWVLARVLEQDRAVGGLLLGVDSVLRGDHRLPGLGADSGRFRLHALAQDGFRSARRRFSGKGEGSDAKRPHRRGYGIVELSDVVFSSNGQRAAFFMQHYRNGLAGWGGVIFMKKGPGGWELDFKLQFWIS</sequence>
<dbReference type="Proteomes" id="UP001211005">
    <property type="component" value="Plasmid unnamed3"/>
</dbReference>
<protein>
    <submittedName>
        <fullName evidence="2">Uncharacterized protein</fullName>
    </submittedName>
</protein>
<dbReference type="EMBL" id="CP114770">
    <property type="protein sequence ID" value="WBA44380.1"/>
    <property type="molecule type" value="Genomic_DNA"/>
</dbReference>
<reference evidence="2 3" key="1">
    <citation type="submission" date="2022-12" db="EMBL/GenBank/DDBJ databases">
        <title>Hymenobacter canadensis sp. nov. isolated from lake water of the Cambridge Bay, Canada.</title>
        <authorList>
            <person name="Kim W.H."/>
            <person name="Lee Y.M."/>
        </authorList>
    </citation>
    <scope>NUCLEOTIDE SEQUENCE [LARGE SCALE GENOMIC DNA]</scope>
    <source>
        <strain evidence="2 3">PAMC 29467</strain>
        <plasmid evidence="2 3">unnamed3</plasmid>
    </source>
</reference>
<gene>
    <name evidence="2" type="ORF">O3303_21870</name>
</gene>
<evidence type="ECO:0000313" key="2">
    <source>
        <dbReference type="EMBL" id="WBA44380.1"/>
    </source>
</evidence>
<dbReference type="RefSeq" id="WP_269562398.1">
    <property type="nucleotide sequence ID" value="NZ_CP114770.1"/>
</dbReference>
<feature type="chain" id="PRO_5046959037" evidence="1">
    <location>
        <begin position="22"/>
        <end position="232"/>
    </location>
</feature>
<feature type="signal peptide" evidence="1">
    <location>
        <begin position="1"/>
        <end position="21"/>
    </location>
</feature>
<keyword evidence="1" id="KW-0732">Signal</keyword>
<accession>A0ABY7LYP7</accession>
<name>A0ABY7LYP7_9BACT</name>
<keyword evidence="3" id="KW-1185">Reference proteome</keyword>
<organism evidence="2 3">
    <name type="scientific">Hymenobacter canadensis</name>
    <dbReference type="NCBI Taxonomy" id="2999067"/>
    <lineage>
        <taxon>Bacteria</taxon>
        <taxon>Pseudomonadati</taxon>
        <taxon>Bacteroidota</taxon>
        <taxon>Cytophagia</taxon>
        <taxon>Cytophagales</taxon>
        <taxon>Hymenobacteraceae</taxon>
        <taxon>Hymenobacter</taxon>
    </lineage>
</organism>
<proteinExistence type="predicted"/>